<dbReference type="InterPro" id="IPR018062">
    <property type="entry name" value="HTH_AraC-typ_CS"/>
</dbReference>
<dbReference type="InterPro" id="IPR037923">
    <property type="entry name" value="HTH-like"/>
</dbReference>
<dbReference type="EMBL" id="MBTG01000034">
    <property type="protein sequence ID" value="OPH50581.1"/>
    <property type="molecule type" value="Genomic_DNA"/>
</dbReference>
<dbReference type="PROSITE" id="PS00041">
    <property type="entry name" value="HTH_ARAC_FAMILY_1"/>
    <property type="match status" value="1"/>
</dbReference>
<comment type="caution">
    <text evidence="5">The sequence shown here is derived from an EMBL/GenBank/DDBJ whole genome shotgun (WGS) entry which is preliminary data.</text>
</comment>
<reference evidence="6" key="1">
    <citation type="submission" date="2016-07" db="EMBL/GenBank/DDBJ databases">
        <authorList>
            <person name="Florea S."/>
            <person name="Webb J.S."/>
            <person name="Jaromczyk J."/>
            <person name="Schardl C.L."/>
        </authorList>
    </citation>
    <scope>NUCLEOTIDE SEQUENCE [LARGE SCALE GENOMIC DNA]</scope>
    <source>
        <strain evidence="6">CY1</strain>
    </source>
</reference>
<dbReference type="Pfam" id="PF02311">
    <property type="entry name" value="AraC_binding"/>
    <property type="match status" value="1"/>
</dbReference>
<evidence type="ECO:0000259" key="4">
    <source>
        <dbReference type="PROSITE" id="PS01124"/>
    </source>
</evidence>
<dbReference type="InterPro" id="IPR003313">
    <property type="entry name" value="AraC-bd"/>
</dbReference>
<evidence type="ECO:0000313" key="6">
    <source>
        <dbReference type="Proteomes" id="UP000190626"/>
    </source>
</evidence>
<proteinExistence type="predicted"/>
<dbReference type="SMART" id="SM00342">
    <property type="entry name" value="HTH_ARAC"/>
    <property type="match status" value="1"/>
</dbReference>
<dbReference type="InterPro" id="IPR018060">
    <property type="entry name" value="HTH_AraC"/>
</dbReference>
<evidence type="ECO:0000256" key="1">
    <source>
        <dbReference type="ARBA" id="ARBA00023015"/>
    </source>
</evidence>
<name>A0A1V4HDA6_9BACL</name>
<gene>
    <name evidence="5" type="ORF">BC351_07985</name>
</gene>
<dbReference type="SUPFAM" id="SSF46689">
    <property type="entry name" value="Homeodomain-like"/>
    <property type="match status" value="2"/>
</dbReference>
<keyword evidence="6" id="KW-1185">Reference proteome</keyword>
<dbReference type="InterPro" id="IPR009057">
    <property type="entry name" value="Homeodomain-like_sf"/>
</dbReference>
<protein>
    <recommendedName>
        <fullName evidence="4">HTH araC/xylS-type domain-containing protein</fullName>
    </recommendedName>
</protein>
<evidence type="ECO:0000313" key="5">
    <source>
        <dbReference type="EMBL" id="OPH50581.1"/>
    </source>
</evidence>
<dbReference type="STRING" id="1469647.BC351_07985"/>
<sequence>MEEQENHSTDLFVNNKLQELPIHMKYKETERNFYMNFHSHAGFEIYLFHEGSGYFLIEENIYPLEGNDMILISAQESHKSSPKLQIPSTRSAIHFLPELLDAEIRERFLDVFNPSNRHRHIRLSGERLQHFDYLLARLHEEYAKLNTDDFLALRIYINEMLLEIHRIVFSGSEHELEPIARHTINPKIEEAVKYLSQNFTLDIPLEKLAHDLYINPYYLCHLFKKTIGLTITDFLNHTRIHHAKRLLANTNMPITEISQSVGFNSFSYFGRAFKKITGTTPRSYRNKSV</sequence>
<accession>A0A1V4HDA6</accession>
<dbReference type="PANTHER" id="PTHR43280">
    <property type="entry name" value="ARAC-FAMILY TRANSCRIPTIONAL REGULATOR"/>
    <property type="match status" value="1"/>
</dbReference>
<feature type="domain" description="HTH araC/xylS-type" evidence="4">
    <location>
        <begin position="189"/>
        <end position="287"/>
    </location>
</feature>
<dbReference type="PANTHER" id="PTHR43280:SF28">
    <property type="entry name" value="HTH-TYPE TRANSCRIPTIONAL ACTIVATOR RHAS"/>
    <property type="match status" value="1"/>
</dbReference>
<dbReference type="PRINTS" id="PR00032">
    <property type="entry name" value="HTHARAC"/>
</dbReference>
<dbReference type="GO" id="GO:0003700">
    <property type="term" value="F:DNA-binding transcription factor activity"/>
    <property type="evidence" value="ECO:0007669"/>
    <property type="project" value="InterPro"/>
</dbReference>
<dbReference type="SUPFAM" id="SSF51215">
    <property type="entry name" value="Regulatory protein AraC"/>
    <property type="match status" value="1"/>
</dbReference>
<dbReference type="InterPro" id="IPR020449">
    <property type="entry name" value="Tscrpt_reg_AraC-type_HTH"/>
</dbReference>
<dbReference type="Pfam" id="PF12833">
    <property type="entry name" value="HTH_18"/>
    <property type="match status" value="1"/>
</dbReference>
<dbReference type="InterPro" id="IPR014710">
    <property type="entry name" value="RmlC-like_jellyroll"/>
</dbReference>
<dbReference type="GO" id="GO:0043565">
    <property type="term" value="F:sequence-specific DNA binding"/>
    <property type="evidence" value="ECO:0007669"/>
    <property type="project" value="InterPro"/>
</dbReference>
<evidence type="ECO:0000256" key="2">
    <source>
        <dbReference type="ARBA" id="ARBA00023125"/>
    </source>
</evidence>
<dbReference type="Proteomes" id="UP000190626">
    <property type="component" value="Unassembled WGS sequence"/>
</dbReference>
<keyword evidence="1" id="KW-0805">Transcription regulation</keyword>
<keyword evidence="3" id="KW-0804">Transcription</keyword>
<dbReference type="Gene3D" id="1.10.10.60">
    <property type="entry name" value="Homeodomain-like"/>
    <property type="match status" value="2"/>
</dbReference>
<dbReference type="PROSITE" id="PS01124">
    <property type="entry name" value="HTH_ARAC_FAMILY_2"/>
    <property type="match status" value="1"/>
</dbReference>
<organism evidence="5 6">
    <name type="scientific">Paenibacillus ferrarius</name>
    <dbReference type="NCBI Taxonomy" id="1469647"/>
    <lineage>
        <taxon>Bacteria</taxon>
        <taxon>Bacillati</taxon>
        <taxon>Bacillota</taxon>
        <taxon>Bacilli</taxon>
        <taxon>Bacillales</taxon>
        <taxon>Paenibacillaceae</taxon>
        <taxon>Paenibacillus</taxon>
    </lineage>
</organism>
<dbReference type="AlphaFoldDB" id="A0A1V4HDA6"/>
<dbReference type="OrthoDB" id="182534at2"/>
<keyword evidence="2" id="KW-0238">DNA-binding</keyword>
<evidence type="ECO:0000256" key="3">
    <source>
        <dbReference type="ARBA" id="ARBA00023163"/>
    </source>
</evidence>
<dbReference type="Gene3D" id="2.60.120.10">
    <property type="entry name" value="Jelly Rolls"/>
    <property type="match status" value="1"/>
</dbReference>
<dbReference type="RefSeq" id="WP_158082274.1">
    <property type="nucleotide sequence ID" value="NZ_MBTG01000034.1"/>
</dbReference>